<feature type="compositionally biased region" description="Low complexity" evidence="1">
    <location>
        <begin position="1"/>
        <end position="13"/>
    </location>
</feature>
<proteinExistence type="predicted"/>
<feature type="region of interest" description="Disordered" evidence="1">
    <location>
        <begin position="1"/>
        <end position="97"/>
    </location>
</feature>
<name>A0A9W7EZQ2_9STRA</name>
<sequence length="165" mass="18192">MSTAPAHASSAASKKSKKDKKRKSQAPATTKNDSSSSSAPQEGSSREPSSASPLLSTFNPIDDMFATKKTETKRKKEQEEETKKKKRRENGMGKKVKLNGDRTDIETLSDQKTWVDDGLGGIFNSEGFTGRRDKDGQKIFKAHLFNKKGFGTSNLCPFDCDCCYI</sequence>
<reference evidence="3" key="1">
    <citation type="journal article" date="2023" name="Commun. Biol.">
        <title>Genome analysis of Parmales, the sister group of diatoms, reveals the evolutionary specialization of diatoms from phago-mixotrophs to photoautotrophs.</title>
        <authorList>
            <person name="Ban H."/>
            <person name="Sato S."/>
            <person name="Yoshikawa S."/>
            <person name="Yamada K."/>
            <person name="Nakamura Y."/>
            <person name="Ichinomiya M."/>
            <person name="Sato N."/>
            <person name="Blanc-Mathieu R."/>
            <person name="Endo H."/>
            <person name="Kuwata A."/>
            <person name="Ogata H."/>
        </authorList>
    </citation>
    <scope>NUCLEOTIDE SEQUENCE [LARGE SCALE GENOMIC DNA]</scope>
    <source>
        <strain evidence="3">NIES 3701</strain>
    </source>
</reference>
<keyword evidence="3" id="KW-1185">Reference proteome</keyword>
<dbReference type="EMBL" id="BRXY01000500">
    <property type="protein sequence ID" value="GMH97728.1"/>
    <property type="molecule type" value="Genomic_DNA"/>
</dbReference>
<accession>A0A9W7EZQ2</accession>
<feature type="compositionally biased region" description="Basic residues" evidence="1">
    <location>
        <begin position="14"/>
        <end position="24"/>
    </location>
</feature>
<comment type="caution">
    <text evidence="2">The sequence shown here is derived from an EMBL/GenBank/DDBJ whole genome shotgun (WGS) entry which is preliminary data.</text>
</comment>
<dbReference type="InterPro" id="IPR013885">
    <property type="entry name" value="DUF1764_euk"/>
</dbReference>
<dbReference type="Pfam" id="PF08576">
    <property type="entry name" value="DUF1764"/>
    <property type="match status" value="1"/>
</dbReference>
<feature type="compositionally biased region" description="Basic and acidic residues" evidence="1">
    <location>
        <begin position="65"/>
        <end position="83"/>
    </location>
</feature>
<evidence type="ECO:0000256" key="1">
    <source>
        <dbReference type="SAM" id="MobiDB-lite"/>
    </source>
</evidence>
<feature type="compositionally biased region" description="Low complexity" evidence="1">
    <location>
        <begin position="34"/>
        <end position="43"/>
    </location>
</feature>
<dbReference type="Proteomes" id="UP001165085">
    <property type="component" value="Unassembled WGS sequence"/>
</dbReference>
<protein>
    <submittedName>
        <fullName evidence="2">Uncharacterized protein</fullName>
    </submittedName>
</protein>
<gene>
    <name evidence="2" type="ORF">TrST_g161</name>
</gene>
<dbReference type="OrthoDB" id="20835at2759"/>
<feature type="compositionally biased region" description="Polar residues" evidence="1">
    <location>
        <begin position="46"/>
        <end position="59"/>
    </location>
</feature>
<evidence type="ECO:0000313" key="2">
    <source>
        <dbReference type="EMBL" id="GMH97728.1"/>
    </source>
</evidence>
<dbReference type="AlphaFoldDB" id="A0A9W7EZQ2"/>
<organism evidence="2 3">
    <name type="scientific">Triparma strigata</name>
    <dbReference type="NCBI Taxonomy" id="1606541"/>
    <lineage>
        <taxon>Eukaryota</taxon>
        <taxon>Sar</taxon>
        <taxon>Stramenopiles</taxon>
        <taxon>Ochrophyta</taxon>
        <taxon>Bolidophyceae</taxon>
        <taxon>Parmales</taxon>
        <taxon>Triparmaceae</taxon>
        <taxon>Triparma</taxon>
    </lineage>
</organism>
<evidence type="ECO:0000313" key="3">
    <source>
        <dbReference type="Proteomes" id="UP001165085"/>
    </source>
</evidence>